<organism evidence="1">
    <name type="scientific">Rhizophora mucronata</name>
    <name type="common">Asiatic mangrove</name>
    <dbReference type="NCBI Taxonomy" id="61149"/>
    <lineage>
        <taxon>Eukaryota</taxon>
        <taxon>Viridiplantae</taxon>
        <taxon>Streptophyta</taxon>
        <taxon>Embryophyta</taxon>
        <taxon>Tracheophyta</taxon>
        <taxon>Spermatophyta</taxon>
        <taxon>Magnoliopsida</taxon>
        <taxon>eudicotyledons</taxon>
        <taxon>Gunneridae</taxon>
        <taxon>Pentapetalae</taxon>
        <taxon>rosids</taxon>
        <taxon>fabids</taxon>
        <taxon>Malpighiales</taxon>
        <taxon>Rhizophoraceae</taxon>
        <taxon>Rhizophora</taxon>
    </lineage>
</organism>
<dbReference type="AlphaFoldDB" id="A0A2P2NNZ2"/>
<dbReference type="EMBL" id="GGEC01063748">
    <property type="protein sequence ID" value="MBX44232.1"/>
    <property type="molecule type" value="Transcribed_RNA"/>
</dbReference>
<reference evidence="1" key="1">
    <citation type="submission" date="2018-02" db="EMBL/GenBank/DDBJ databases">
        <title>Rhizophora mucronata_Transcriptome.</title>
        <authorList>
            <person name="Meera S.P."/>
            <person name="Sreeshan A."/>
            <person name="Augustine A."/>
        </authorList>
    </citation>
    <scope>NUCLEOTIDE SEQUENCE</scope>
    <source>
        <tissue evidence="1">Leaf</tissue>
    </source>
</reference>
<name>A0A2P2NNZ2_RHIMU</name>
<proteinExistence type="predicted"/>
<accession>A0A2P2NNZ2</accession>
<sequence>MQLQPQITPSSCSIITTPLAYHYMISNEKA</sequence>
<protein>
    <submittedName>
        <fullName evidence="1">Uncharacterized protein</fullName>
    </submittedName>
</protein>
<evidence type="ECO:0000313" key="1">
    <source>
        <dbReference type="EMBL" id="MBX44232.1"/>
    </source>
</evidence>